<evidence type="ECO:0000259" key="3">
    <source>
        <dbReference type="PROSITE" id="PS51791"/>
    </source>
</evidence>
<keyword evidence="5" id="KW-1185">Reference proteome</keyword>
<dbReference type="InterPro" id="IPR040242">
    <property type="entry name" value="TPRG1-like"/>
</dbReference>
<comment type="similarity">
    <text evidence="1">Belongs to the TPRG1 family.</text>
</comment>
<feature type="region of interest" description="Disordered" evidence="2">
    <location>
        <begin position="1"/>
        <end position="54"/>
    </location>
</feature>
<comment type="caution">
    <text evidence="4">The sequence shown here is derived from an EMBL/GenBank/DDBJ whole genome shotgun (WGS) entry which is preliminary data.</text>
</comment>
<sequence length="302" mass="34370">MASELSDGATETNMSELTDETLGRDNPAFAGATLQIEDPEKTSDDPVPDVEFKGTNFERNIPSRMSTISTTSSRSSRTSMKSVKYPEHTKKDYFCKRDGTFEKAQEHCLTAVVNPQIDGKFISSWLLTEIDHWDNESERIVLLCEESILITRYDFVKLEALDAKRIMLAHIKKIQVGDLTYPPSSWMPARNHGGVRIIWNENAQPSFAQRWNPFCKTIPYVTLIHHPLIYHDKEEETLYYNVDEFFESLIDAANKSFKGQNSGSFVQVEESPIMIECYTGLTSVIFNQSHLGFSRERGGVSF</sequence>
<gene>
    <name evidence="4" type="ORF">DGYR_LOCUS4449</name>
</gene>
<dbReference type="InterPro" id="IPR034753">
    <property type="entry name" value="hSac2"/>
</dbReference>
<organism evidence="4 5">
    <name type="scientific">Dimorphilus gyrociliatus</name>
    <dbReference type="NCBI Taxonomy" id="2664684"/>
    <lineage>
        <taxon>Eukaryota</taxon>
        <taxon>Metazoa</taxon>
        <taxon>Spiralia</taxon>
        <taxon>Lophotrochozoa</taxon>
        <taxon>Annelida</taxon>
        <taxon>Polychaeta</taxon>
        <taxon>Polychaeta incertae sedis</taxon>
        <taxon>Dinophilidae</taxon>
        <taxon>Dimorphilus</taxon>
    </lineage>
</organism>
<dbReference type="AlphaFoldDB" id="A0A7I8VHS5"/>
<dbReference type="GO" id="GO:0005737">
    <property type="term" value="C:cytoplasm"/>
    <property type="evidence" value="ECO:0007669"/>
    <property type="project" value="TreeGrafter"/>
</dbReference>
<protein>
    <submittedName>
        <fullName evidence="4">DgyrCDS4687</fullName>
    </submittedName>
</protein>
<accession>A0A7I8VHS5</accession>
<dbReference type="InterPro" id="IPR022158">
    <property type="entry name" value="Inositol_phosphatase"/>
</dbReference>
<feature type="domain" description="HSac2" evidence="3">
    <location>
        <begin position="95"/>
        <end position="274"/>
    </location>
</feature>
<reference evidence="4 5" key="1">
    <citation type="submission" date="2020-08" db="EMBL/GenBank/DDBJ databases">
        <authorList>
            <person name="Hejnol A."/>
        </authorList>
    </citation>
    <scope>NUCLEOTIDE SEQUENCE [LARGE SCALE GENOMIC DNA]</scope>
</reference>
<evidence type="ECO:0000256" key="1">
    <source>
        <dbReference type="ARBA" id="ARBA00009163"/>
    </source>
</evidence>
<evidence type="ECO:0000313" key="4">
    <source>
        <dbReference type="EMBL" id="CAD5115742.1"/>
    </source>
</evidence>
<dbReference type="Proteomes" id="UP000549394">
    <property type="component" value="Unassembled WGS sequence"/>
</dbReference>
<dbReference type="OrthoDB" id="10012704at2759"/>
<dbReference type="PANTHER" id="PTHR31108:SF1">
    <property type="entry name" value="HSAC2 DOMAIN-CONTAINING PROTEIN"/>
    <property type="match status" value="1"/>
</dbReference>
<dbReference type="EMBL" id="CAJFCJ010000006">
    <property type="protein sequence ID" value="CAD5115742.1"/>
    <property type="molecule type" value="Genomic_DNA"/>
</dbReference>
<dbReference type="Pfam" id="PF12456">
    <property type="entry name" value="hSac2"/>
    <property type="match status" value="1"/>
</dbReference>
<proteinExistence type="inferred from homology"/>
<dbReference type="PROSITE" id="PS51791">
    <property type="entry name" value="HSAC2"/>
    <property type="match status" value="1"/>
</dbReference>
<name>A0A7I8VHS5_9ANNE</name>
<evidence type="ECO:0000256" key="2">
    <source>
        <dbReference type="SAM" id="MobiDB-lite"/>
    </source>
</evidence>
<evidence type="ECO:0000313" key="5">
    <source>
        <dbReference type="Proteomes" id="UP000549394"/>
    </source>
</evidence>
<dbReference type="PANTHER" id="PTHR31108">
    <property type="entry name" value="TUMOR PROTEIN P63-REGULATED GENE 1-LIKE PROTEIN"/>
    <property type="match status" value="1"/>
</dbReference>